<name>A0A6L5P2E3_LIMRT</name>
<dbReference type="EMBL" id="WJNA01000005">
    <property type="protein sequence ID" value="MRH08396.1"/>
    <property type="molecule type" value="Genomic_DNA"/>
</dbReference>
<evidence type="ECO:0000313" key="2">
    <source>
        <dbReference type="Proteomes" id="UP000472879"/>
    </source>
</evidence>
<proteinExistence type="predicted"/>
<reference evidence="1 2" key="1">
    <citation type="submission" date="2019-11" db="EMBL/GenBank/DDBJ databases">
        <title>Draft genome sequence of 12 host-associated Lactobacillus reuteri rodent strains.</title>
        <authorList>
            <person name="Zhang S."/>
            <person name="Ozcam M."/>
            <person name="Van Pijkeren J.P."/>
        </authorList>
    </citation>
    <scope>NUCLEOTIDE SEQUENCE [LARGE SCALE GENOMIC DNA]</scope>
    <source>
        <strain evidence="1 2">Lr4020</strain>
    </source>
</reference>
<sequence length="100" mass="11570">MNANQRMEKMINALQQHEFDVQMVQAFDTKTGSQIQYMKGAGINIASLIANLYREHSELKDMVENLLELDEHLSHLPIEKPDDLRILAEVMKLSEQDEED</sequence>
<organism evidence="1 2">
    <name type="scientific">Limosilactobacillus reuteri</name>
    <name type="common">Lactobacillus reuteri</name>
    <dbReference type="NCBI Taxonomy" id="1598"/>
    <lineage>
        <taxon>Bacteria</taxon>
        <taxon>Bacillati</taxon>
        <taxon>Bacillota</taxon>
        <taxon>Bacilli</taxon>
        <taxon>Lactobacillales</taxon>
        <taxon>Lactobacillaceae</taxon>
        <taxon>Limosilactobacillus</taxon>
    </lineage>
</organism>
<protein>
    <submittedName>
        <fullName evidence="1">Uncharacterized protein</fullName>
    </submittedName>
</protein>
<comment type="caution">
    <text evidence="1">The sequence shown here is derived from an EMBL/GenBank/DDBJ whole genome shotgun (WGS) entry which is preliminary data.</text>
</comment>
<gene>
    <name evidence="1" type="ORF">GIX81_02850</name>
</gene>
<evidence type="ECO:0000313" key="1">
    <source>
        <dbReference type="EMBL" id="MRH08396.1"/>
    </source>
</evidence>
<dbReference type="RefSeq" id="WP_153704611.1">
    <property type="nucleotide sequence ID" value="NZ_WJNA01000005.1"/>
</dbReference>
<accession>A0A6L5P2E3</accession>
<dbReference type="AlphaFoldDB" id="A0A6L5P2E3"/>
<dbReference type="Proteomes" id="UP000472879">
    <property type="component" value="Unassembled WGS sequence"/>
</dbReference>